<name>A0A1G8RBF0_9FLAO</name>
<reference evidence="2 3" key="1">
    <citation type="submission" date="2016-10" db="EMBL/GenBank/DDBJ databases">
        <authorList>
            <person name="de Groot N.N."/>
        </authorList>
    </citation>
    <scope>NUCLEOTIDE SEQUENCE [LARGE SCALE GENOMIC DNA]</scope>
    <source>
        <strain evidence="2 3">CGMCC 1.10076</strain>
    </source>
</reference>
<protein>
    <recommendedName>
        <fullName evidence="4">LTXXQ motif family protein</fullName>
    </recommendedName>
</protein>
<dbReference type="Pfam" id="PF07813">
    <property type="entry name" value="LTXXQ"/>
    <property type="match status" value="1"/>
</dbReference>
<sequence length="144" mass="16854">MKNLFMAALLMVGMASFAQEKTAPLQKREQTEKMTPEQRNELKLKRMTVELGLNEKQQKEMSVLISEQTEKRDATHKERVANKVNGVKPTADEQFKKESQMLDEKKDMLDKMKKILTPEQYAKWDKMNSERKGKMKNAMEKSEK</sequence>
<dbReference type="EMBL" id="FNEZ01000001">
    <property type="protein sequence ID" value="SDJ14249.1"/>
    <property type="molecule type" value="Genomic_DNA"/>
</dbReference>
<dbReference type="RefSeq" id="WP_091391308.1">
    <property type="nucleotide sequence ID" value="NZ_BKAI01000001.1"/>
</dbReference>
<evidence type="ECO:0000313" key="3">
    <source>
        <dbReference type="Proteomes" id="UP000199580"/>
    </source>
</evidence>
<evidence type="ECO:0000256" key="1">
    <source>
        <dbReference type="SAM" id="SignalP"/>
    </source>
</evidence>
<dbReference type="Gene3D" id="1.20.120.1490">
    <property type="match status" value="1"/>
</dbReference>
<keyword evidence="1" id="KW-0732">Signal</keyword>
<dbReference type="AlphaFoldDB" id="A0A1G8RBF0"/>
<feature type="signal peptide" evidence="1">
    <location>
        <begin position="1"/>
        <end position="18"/>
    </location>
</feature>
<dbReference type="Proteomes" id="UP000199580">
    <property type="component" value="Unassembled WGS sequence"/>
</dbReference>
<evidence type="ECO:0000313" key="2">
    <source>
        <dbReference type="EMBL" id="SDJ14249.1"/>
    </source>
</evidence>
<gene>
    <name evidence="2" type="ORF">SAMN04487935_0046</name>
</gene>
<evidence type="ECO:0008006" key="4">
    <source>
        <dbReference type="Google" id="ProtNLM"/>
    </source>
</evidence>
<feature type="chain" id="PRO_5011557760" description="LTXXQ motif family protein" evidence="1">
    <location>
        <begin position="19"/>
        <end position="144"/>
    </location>
</feature>
<organism evidence="2 3">
    <name type="scientific">Flavobacterium noncentrifugens</name>
    <dbReference type="NCBI Taxonomy" id="1128970"/>
    <lineage>
        <taxon>Bacteria</taxon>
        <taxon>Pseudomonadati</taxon>
        <taxon>Bacteroidota</taxon>
        <taxon>Flavobacteriia</taxon>
        <taxon>Flavobacteriales</taxon>
        <taxon>Flavobacteriaceae</taxon>
        <taxon>Flavobacterium</taxon>
    </lineage>
</organism>
<dbReference type="OrthoDB" id="956918at2"/>
<dbReference type="STRING" id="1128970.SAMN04487935_0046"/>
<keyword evidence="3" id="KW-1185">Reference proteome</keyword>
<accession>A0A1G8RBF0</accession>
<proteinExistence type="predicted"/>
<dbReference type="InterPro" id="IPR012899">
    <property type="entry name" value="LTXXQ"/>
</dbReference>